<dbReference type="InterPro" id="IPR017927">
    <property type="entry name" value="FAD-bd_FR_type"/>
</dbReference>
<dbReference type="PROSITE" id="PS51384">
    <property type="entry name" value="FAD_FR"/>
    <property type="match status" value="1"/>
</dbReference>
<keyword evidence="3" id="KW-1185">Reference proteome</keyword>
<dbReference type="InterPro" id="IPR039261">
    <property type="entry name" value="FNR_nucleotide-bd"/>
</dbReference>
<dbReference type="InterPro" id="IPR050415">
    <property type="entry name" value="MRET"/>
</dbReference>
<evidence type="ECO:0000259" key="1">
    <source>
        <dbReference type="PROSITE" id="PS51384"/>
    </source>
</evidence>
<dbReference type="GO" id="GO:0016491">
    <property type="term" value="F:oxidoreductase activity"/>
    <property type="evidence" value="ECO:0007669"/>
    <property type="project" value="InterPro"/>
</dbReference>
<dbReference type="PRINTS" id="PR00410">
    <property type="entry name" value="PHEHYDRXLASE"/>
</dbReference>
<proteinExistence type="predicted"/>
<accession>A0A4Q7VE47</accession>
<dbReference type="InterPro" id="IPR017938">
    <property type="entry name" value="Riboflavin_synthase-like_b-brl"/>
</dbReference>
<dbReference type="Gene3D" id="2.40.30.10">
    <property type="entry name" value="Translation factors"/>
    <property type="match status" value="1"/>
</dbReference>
<comment type="caution">
    <text evidence="2">The sequence shown here is derived from an EMBL/GenBank/DDBJ whole genome shotgun (WGS) entry which is preliminary data.</text>
</comment>
<dbReference type="Proteomes" id="UP000293562">
    <property type="component" value="Unassembled WGS sequence"/>
</dbReference>
<dbReference type="Pfam" id="PF00175">
    <property type="entry name" value="NAD_binding_1"/>
    <property type="match status" value="1"/>
</dbReference>
<dbReference type="PANTHER" id="PTHR47354">
    <property type="entry name" value="NADH OXIDOREDUCTASE HCR"/>
    <property type="match status" value="1"/>
</dbReference>
<dbReference type="SUPFAM" id="SSF63380">
    <property type="entry name" value="Riboflavin synthase domain-like"/>
    <property type="match status" value="1"/>
</dbReference>
<dbReference type="SUPFAM" id="SSF52343">
    <property type="entry name" value="Ferredoxin reductase-like, C-terminal NADP-linked domain"/>
    <property type="match status" value="1"/>
</dbReference>
<evidence type="ECO:0000313" key="3">
    <source>
        <dbReference type="Proteomes" id="UP000293562"/>
    </source>
</evidence>
<name>A0A4Q7VE47_9BACT</name>
<dbReference type="InterPro" id="IPR001433">
    <property type="entry name" value="OxRdtase_FAD/NAD-bd"/>
</dbReference>
<organism evidence="2 3">
    <name type="scientific">Ancylomarina subtilis</name>
    <dbReference type="NCBI Taxonomy" id="1639035"/>
    <lineage>
        <taxon>Bacteria</taxon>
        <taxon>Pseudomonadati</taxon>
        <taxon>Bacteroidota</taxon>
        <taxon>Bacteroidia</taxon>
        <taxon>Marinilabiliales</taxon>
        <taxon>Marinifilaceae</taxon>
        <taxon>Ancylomarina</taxon>
    </lineage>
</organism>
<gene>
    <name evidence="2" type="ORF">EV201_2390</name>
</gene>
<dbReference type="Gene3D" id="3.40.50.80">
    <property type="entry name" value="Nucleotide-binding domain of ferredoxin-NADP reductase (FNR) module"/>
    <property type="match status" value="1"/>
</dbReference>
<dbReference type="PANTHER" id="PTHR47354:SF5">
    <property type="entry name" value="PROTEIN RFBI"/>
    <property type="match status" value="1"/>
</dbReference>
<dbReference type="EMBL" id="SHKN01000002">
    <property type="protein sequence ID" value="RZT93238.1"/>
    <property type="molecule type" value="Genomic_DNA"/>
</dbReference>
<protein>
    <submittedName>
        <fullName evidence="2">Ferredoxin--NADP+ reductase</fullName>
    </submittedName>
</protein>
<evidence type="ECO:0000313" key="2">
    <source>
        <dbReference type="EMBL" id="RZT93238.1"/>
    </source>
</evidence>
<sequence length="239" mass="27138">MSEINKTFPILKSNKQMQTDIKSTQSLTESSVVSNTEIAPGVFVLKIKRNINFKSGQYIGITTDKNVAPRLYTIASSTKDDVIQILYNVKDDGWLTPRLSEHKFGSTIYMTKPEGDFIDDESPAWWIASGTGIAPFASMFRSGLKTNKTLIHGGRFTHSFFFEKEFRPVLKGNYIRCCSQESAEGLYNGRLTRYLQDIETFPEDCRYFLCGSPEMVVEVRDLLIDKGVAYNKIVAEIYF</sequence>
<reference evidence="2 3" key="1">
    <citation type="submission" date="2019-02" db="EMBL/GenBank/DDBJ databases">
        <title>Genomic Encyclopedia of Type Strains, Phase IV (KMG-IV): sequencing the most valuable type-strain genomes for metagenomic binning, comparative biology and taxonomic classification.</title>
        <authorList>
            <person name="Goeker M."/>
        </authorList>
    </citation>
    <scope>NUCLEOTIDE SEQUENCE [LARGE SCALE GENOMIC DNA]</scope>
    <source>
        <strain evidence="2 3">DSM 28825</strain>
    </source>
</reference>
<dbReference type="AlphaFoldDB" id="A0A4Q7VE47"/>
<feature type="domain" description="FAD-binding FR-type" evidence="1">
    <location>
        <begin position="25"/>
        <end position="120"/>
    </location>
</feature>